<keyword evidence="2 7" id="KW-0436">Ligase</keyword>
<comment type="caution">
    <text evidence="7">The sequence shown here is derived from an EMBL/GenBank/DDBJ whole genome shotgun (WGS) entry which is preliminary data.</text>
</comment>
<dbReference type="Pfam" id="PF00501">
    <property type="entry name" value="AMP-binding"/>
    <property type="match status" value="1"/>
</dbReference>
<dbReference type="CDD" id="cd05931">
    <property type="entry name" value="FAAL"/>
    <property type="match status" value="1"/>
</dbReference>
<dbReference type="InterPro" id="IPR042099">
    <property type="entry name" value="ANL_N_sf"/>
</dbReference>
<gene>
    <name evidence="7" type="ORF">POF45_04250</name>
</gene>
<sequence length="582" mass="63846">MSSIIEKLCERARTSPSQRAFEFLSSKGVSEQVLDYAELKRSASRVAAMLKSAGAVAGERILILCQPGPEYVTAFFGCLYAGTVAVPLFPPRNRLHVSRVVSILKDAQASLLLCNTKGVGRYGAFFSEMGVPDSALLTIDASERYVDELPEPAVQLPQNTAFLQYTSGSTGNPKGVMVSNQNIQHNLGMLNEWLGGKPGEIMVSWLPPYHDMGLIAGLLAPVMGGYPCVLMPPETFAHSPFVWLDAISRYRATISGAPNFAYSMCCQRITNEHLSTLDLASWRHAFNGAEPVRARTMAEFSARFAASGFDLRAFAPCYGLAESTLIVTGYAGEKQPSSLLVDRQILQDEKHAIINQQLDTSRVQDSPVWRSLVSVGPVIGQQRLLIVDPDTGLPSAERCVGEICVSGPSVAAGYWQQEQATSHAFYSVKDDTGRVYLRSGDLGFLHEGELYVTGRLKDMIIIAGRNFYSEDIEQSVVTSQSKVVANGCAAFVSEHDIQENLVIVAELERTQRHGNLQDVMIDIQKEVWMKHEINPQAVVLVSPGQVPRTSSGKVRRKACRQAWENGELKVLDQWAREPSMAD</sequence>
<dbReference type="RefSeq" id="WP_259494694.1">
    <property type="nucleotide sequence ID" value="NZ_JARBWL010000001.1"/>
</dbReference>
<evidence type="ECO:0000313" key="7">
    <source>
        <dbReference type="EMBL" id="MDI2590646.1"/>
    </source>
</evidence>
<evidence type="ECO:0000256" key="1">
    <source>
        <dbReference type="ARBA" id="ARBA00006432"/>
    </source>
</evidence>
<evidence type="ECO:0000256" key="4">
    <source>
        <dbReference type="ARBA" id="ARBA00023098"/>
    </source>
</evidence>
<dbReference type="Proteomes" id="UP001159100">
    <property type="component" value="Unassembled WGS sequence"/>
</dbReference>
<name>A0ABT6QIR3_9PSED</name>
<accession>A0ABT6QIR3</accession>
<dbReference type="Pfam" id="PF23024">
    <property type="entry name" value="AMP-dom_DIP2-like"/>
    <property type="match status" value="1"/>
</dbReference>
<evidence type="ECO:0000256" key="3">
    <source>
        <dbReference type="ARBA" id="ARBA00022832"/>
    </source>
</evidence>
<keyword evidence="3" id="KW-0276">Fatty acid metabolism</keyword>
<evidence type="ECO:0000259" key="5">
    <source>
        <dbReference type="Pfam" id="PF00501"/>
    </source>
</evidence>
<dbReference type="InterPro" id="IPR025110">
    <property type="entry name" value="AMP-bd_C"/>
</dbReference>
<comment type="similarity">
    <text evidence="1">Belongs to the ATP-dependent AMP-binding enzyme family.</text>
</comment>
<dbReference type="InterPro" id="IPR045851">
    <property type="entry name" value="AMP-bd_C_sf"/>
</dbReference>
<evidence type="ECO:0000256" key="2">
    <source>
        <dbReference type="ARBA" id="ARBA00022598"/>
    </source>
</evidence>
<dbReference type="GO" id="GO:0016874">
    <property type="term" value="F:ligase activity"/>
    <property type="evidence" value="ECO:0007669"/>
    <property type="project" value="UniProtKB-KW"/>
</dbReference>
<feature type="domain" description="AMP-binding enzyme C-terminal" evidence="6">
    <location>
        <begin position="458"/>
        <end position="572"/>
    </location>
</feature>
<feature type="domain" description="AMP-dependent synthetase/ligase" evidence="5">
    <location>
        <begin position="10"/>
        <end position="415"/>
    </location>
</feature>
<dbReference type="PANTHER" id="PTHR22754:SF32">
    <property type="entry name" value="DISCO-INTERACTING PROTEIN 2"/>
    <property type="match status" value="1"/>
</dbReference>
<dbReference type="InterPro" id="IPR040097">
    <property type="entry name" value="FAAL/FAAC"/>
</dbReference>
<proteinExistence type="inferred from homology"/>
<keyword evidence="8" id="KW-1185">Reference proteome</keyword>
<keyword evidence="4" id="KW-0443">Lipid metabolism</keyword>
<dbReference type="InterPro" id="IPR020845">
    <property type="entry name" value="AMP-binding_CS"/>
</dbReference>
<dbReference type="PROSITE" id="PS00455">
    <property type="entry name" value="AMP_BINDING"/>
    <property type="match status" value="1"/>
</dbReference>
<evidence type="ECO:0000259" key="6">
    <source>
        <dbReference type="Pfam" id="PF23024"/>
    </source>
</evidence>
<dbReference type="SUPFAM" id="SSF56801">
    <property type="entry name" value="Acetyl-CoA synthetase-like"/>
    <property type="match status" value="1"/>
</dbReference>
<reference evidence="7 8" key="1">
    <citation type="submission" date="2023-02" db="EMBL/GenBank/DDBJ databases">
        <title>Pseudomonas chrutzelriedensis sp. nov., a potently antifungal strain isolated from moss.</title>
        <authorList>
            <person name="Schnyder A."/>
            <person name="Kalawong R."/>
            <person name="Eberl L."/>
            <person name="Agnoli K."/>
        </authorList>
    </citation>
    <scope>NUCLEOTIDE SEQUENCE [LARGE SCALE GENOMIC DNA]</scope>
    <source>
        <strain evidence="7 8">681</strain>
    </source>
</reference>
<dbReference type="Gene3D" id="3.40.50.12780">
    <property type="entry name" value="N-terminal domain of ligase-like"/>
    <property type="match status" value="1"/>
</dbReference>
<dbReference type="PANTHER" id="PTHR22754">
    <property type="entry name" value="DISCO-INTERACTING PROTEIN 2 DIP2 -RELATED"/>
    <property type="match status" value="1"/>
</dbReference>
<dbReference type="EMBL" id="JARBWL010000001">
    <property type="protein sequence ID" value="MDI2590646.1"/>
    <property type="molecule type" value="Genomic_DNA"/>
</dbReference>
<dbReference type="Gene3D" id="3.30.300.30">
    <property type="match status" value="1"/>
</dbReference>
<protein>
    <submittedName>
        <fullName evidence="7">Fatty acyl-AMP ligase</fullName>
    </submittedName>
</protein>
<evidence type="ECO:0000313" key="8">
    <source>
        <dbReference type="Proteomes" id="UP001159100"/>
    </source>
</evidence>
<dbReference type="InterPro" id="IPR000873">
    <property type="entry name" value="AMP-dep_synth/lig_dom"/>
</dbReference>
<organism evidence="7 8">
    <name type="scientific">Pseudomonas fungipugnans</name>
    <dbReference type="NCBI Taxonomy" id="3024217"/>
    <lineage>
        <taxon>Bacteria</taxon>
        <taxon>Pseudomonadati</taxon>
        <taxon>Pseudomonadota</taxon>
        <taxon>Gammaproteobacteria</taxon>
        <taxon>Pseudomonadales</taxon>
        <taxon>Pseudomonadaceae</taxon>
        <taxon>Pseudomonas</taxon>
    </lineage>
</organism>